<dbReference type="GO" id="GO:0008137">
    <property type="term" value="F:NADH dehydrogenase (ubiquinone) activity"/>
    <property type="evidence" value="ECO:0007669"/>
    <property type="project" value="InterPro"/>
</dbReference>
<dbReference type="InterPro" id="IPR000305">
    <property type="entry name" value="GIY-YIG_endonuc"/>
</dbReference>
<dbReference type="InterPro" id="IPR001457">
    <property type="entry name" value="NADH_UbQ/plastoQ_OxRdtase_su6"/>
</dbReference>
<name>A0A2L1IPX0_OPHNO</name>
<dbReference type="Gene3D" id="1.20.120.1200">
    <property type="entry name" value="NADH-ubiquinone/plastoquinone oxidoreductase chain 6, subunit NuoJ"/>
    <property type="match status" value="1"/>
</dbReference>
<accession>A0A2L1IPX0</accession>
<geneLocation type="mitochondrion" evidence="4"/>
<feature type="transmembrane region" description="Helical" evidence="2">
    <location>
        <begin position="194"/>
        <end position="215"/>
    </location>
</feature>
<gene>
    <name evidence="4" type="primary">nad6</name>
</gene>
<keyword evidence="2" id="KW-1133">Transmembrane helix</keyword>
<reference evidence="4" key="2">
    <citation type="journal article" date="2018" name="Can. J. Microbiol.">
        <title>The complete mitochondrial genome of the Dutch elm disease fungus Ophiostoma novo-ulmi subspecies novo-ulmi.</title>
        <authorList>
            <person name="Abboud G.T."/>
            <person name="Zubaer A."/>
            <person name="Wai A."/>
            <person name="Hausner G."/>
        </authorList>
    </citation>
    <scope>NUCLEOTIDE SEQUENCE</scope>
</reference>
<dbReference type="SUPFAM" id="SSF82771">
    <property type="entry name" value="GIY-YIG endonuclease"/>
    <property type="match status" value="1"/>
</dbReference>
<dbReference type="GO" id="GO:0004519">
    <property type="term" value="F:endonuclease activity"/>
    <property type="evidence" value="ECO:0007669"/>
    <property type="project" value="InterPro"/>
</dbReference>
<dbReference type="Pfam" id="PF07460">
    <property type="entry name" value="NUMOD3"/>
    <property type="match status" value="2"/>
</dbReference>
<evidence type="ECO:0000313" key="4">
    <source>
        <dbReference type="EMBL" id="AVD96820.1"/>
    </source>
</evidence>
<dbReference type="InterPro" id="IPR042106">
    <property type="entry name" value="Nuo/plastoQ_OxRdtase_6_NuoJ"/>
</dbReference>
<dbReference type="EMBL" id="MG020143">
    <property type="protein sequence ID" value="AVD96820.1"/>
    <property type="molecule type" value="Genomic_DNA"/>
</dbReference>
<dbReference type="Pfam" id="PF00499">
    <property type="entry name" value="Oxidored_q3"/>
    <property type="match status" value="1"/>
</dbReference>
<dbReference type="PANTHER" id="PTHR33269">
    <property type="entry name" value="NADH-UBIQUINONE OXIDOREDUCTASE CHAIN 6"/>
    <property type="match status" value="1"/>
</dbReference>
<sequence length="513" mass="58286">MNTLFIINEIYTNGYKSEILDIISILAILSSIFVIISKNAIISLLFLIGLFAGISSYLLITGLSFLGLAYLVVYIGAVSILFLFILMLINIRMSELQSYTNNSIPLAISIGILFNYPISQLLPYDIAILNNFNNYLNNILYNTFFYKIKDILSNTLNTNINDVLFVTSKSWDGNLAEVAQISSIGNILYTNYNMWLFIVSFILLLAMVGSITIVMKSSPNSSSYSRKLSFTSYNLKSNSWGKFKNVNLGNNNGIKYYHTNNSESNIIPLLSFENADTEKLEILKEIKNKAGIYRWVHKESNKSYIGSSVNLYIRLKNYYSLSYIAKYGRNMKINRALLKHGYSGFRFEILEFCDQENIIVREQYYMNVLQPEYNILKTAGSLLGFKHSPKTKEIMSKSRIGNLNAKGHKNAKDYVHSEETRIKMSIAKLGNNYSVGHTNSLGYKHSEETKEKISAGVSKVSIEVLDLETGIKTIYPSMRKAALEMNVPSSGVKMYFHQNTIKPYKGRYVMKKL</sequence>
<reference evidence="4" key="1">
    <citation type="submission" date="2017-09" db="EMBL/GenBank/DDBJ databases">
        <authorList>
            <person name="Ehlers B."/>
            <person name="Leendertz F.H."/>
        </authorList>
    </citation>
    <scope>NUCLEOTIDE SEQUENCE</scope>
</reference>
<evidence type="ECO:0000256" key="2">
    <source>
        <dbReference type="SAM" id="Phobius"/>
    </source>
</evidence>
<evidence type="ECO:0000259" key="3">
    <source>
        <dbReference type="PROSITE" id="PS50164"/>
    </source>
</evidence>
<feature type="transmembrane region" description="Helical" evidence="2">
    <location>
        <begin position="19"/>
        <end position="37"/>
    </location>
</feature>
<protein>
    <submittedName>
        <fullName evidence="4">NADH dehydrogenase subunit 6</fullName>
    </submittedName>
</protein>
<dbReference type="SMART" id="SM00465">
    <property type="entry name" value="GIYc"/>
    <property type="match status" value="1"/>
</dbReference>
<dbReference type="PROSITE" id="PS50164">
    <property type="entry name" value="GIY_YIG"/>
    <property type="match status" value="1"/>
</dbReference>
<keyword evidence="2" id="KW-0472">Membrane</keyword>
<dbReference type="AlphaFoldDB" id="A0A2L1IPX0"/>
<dbReference type="NCBIfam" id="TIGR01453">
    <property type="entry name" value="grpIintron_endo"/>
    <property type="match status" value="1"/>
</dbReference>
<keyword evidence="4" id="KW-0496">Mitochondrion</keyword>
<dbReference type="SUPFAM" id="SSF64496">
    <property type="entry name" value="DNA-binding domain of intron-encoded endonucleases"/>
    <property type="match status" value="1"/>
</dbReference>
<feature type="transmembrane region" description="Helical" evidence="2">
    <location>
        <begin position="71"/>
        <end position="91"/>
    </location>
</feature>
<dbReference type="PANTHER" id="PTHR33269:SF17">
    <property type="entry name" value="NADH-UBIQUINONE OXIDOREDUCTASE CHAIN 6"/>
    <property type="match status" value="1"/>
</dbReference>
<dbReference type="Pfam" id="PF01541">
    <property type="entry name" value="GIY-YIG"/>
    <property type="match status" value="1"/>
</dbReference>
<dbReference type="InterPro" id="IPR035901">
    <property type="entry name" value="GIY-YIG_endonuc_sf"/>
</dbReference>
<comment type="similarity">
    <text evidence="1">To endonucleases of group I introns of fungi and phage.</text>
</comment>
<organism evidence="4">
    <name type="scientific">Ophiostoma novo-ulmi subsp. novo-ulmi</name>
    <dbReference type="NCBI Taxonomy" id="170179"/>
    <lineage>
        <taxon>Eukaryota</taxon>
        <taxon>Fungi</taxon>
        <taxon>Dikarya</taxon>
        <taxon>Ascomycota</taxon>
        <taxon>Pezizomycotina</taxon>
        <taxon>Sordariomycetes</taxon>
        <taxon>Sordariomycetidae</taxon>
        <taxon>Ophiostomatales</taxon>
        <taxon>Ophiostomataceae</taxon>
        <taxon>Ophiostoma</taxon>
    </lineage>
</organism>
<dbReference type="Gene3D" id="3.40.1440.10">
    <property type="entry name" value="GIY-YIG endonuclease"/>
    <property type="match status" value="1"/>
</dbReference>
<dbReference type="CDD" id="cd10445">
    <property type="entry name" value="GIY-YIG_bI1_like"/>
    <property type="match status" value="1"/>
</dbReference>
<dbReference type="InterPro" id="IPR003611">
    <property type="entry name" value="NUMOD3"/>
</dbReference>
<dbReference type="SMART" id="SM00496">
    <property type="entry name" value="IENR2"/>
    <property type="match status" value="3"/>
</dbReference>
<proteinExistence type="predicted"/>
<dbReference type="GO" id="GO:0003677">
    <property type="term" value="F:DNA binding"/>
    <property type="evidence" value="ECO:0007669"/>
    <property type="project" value="InterPro"/>
</dbReference>
<dbReference type="InterPro" id="IPR006350">
    <property type="entry name" value="Intron_endoG1"/>
</dbReference>
<evidence type="ECO:0000256" key="1">
    <source>
        <dbReference type="ARBA" id="ARBA00010045"/>
    </source>
</evidence>
<feature type="transmembrane region" description="Helical" evidence="2">
    <location>
        <begin position="44"/>
        <end position="65"/>
    </location>
</feature>
<feature type="domain" description="GIY-YIG" evidence="3">
    <location>
        <begin position="288"/>
        <end position="375"/>
    </location>
</feature>
<keyword evidence="2" id="KW-0812">Transmembrane</keyword>